<dbReference type="Proteomes" id="UP000277437">
    <property type="component" value="Chromosome"/>
</dbReference>
<accession>A0AAX3FTD9</accession>
<proteinExistence type="predicted"/>
<reference evidence="1 2" key="1">
    <citation type="submission" date="2018-12" db="EMBL/GenBank/DDBJ databases">
        <authorList>
            <consortium name="Pathogen Informatics"/>
        </authorList>
    </citation>
    <scope>NUCLEOTIDE SEQUENCE [LARGE SCALE GENOMIC DNA]</scope>
    <source>
        <strain evidence="1 2">NCTC7357</strain>
    </source>
</reference>
<name>A0AAX3FTD9_9PSED</name>
<protein>
    <recommendedName>
        <fullName evidence="3">Baseplate protein J-like domain-containing protein</fullName>
    </recommendedName>
</protein>
<evidence type="ECO:0000313" key="1">
    <source>
        <dbReference type="EMBL" id="VEF72720.1"/>
    </source>
</evidence>
<gene>
    <name evidence="1" type="ORF">NCTC7357_00956</name>
</gene>
<evidence type="ECO:0008006" key="3">
    <source>
        <dbReference type="Google" id="ProtNLM"/>
    </source>
</evidence>
<dbReference type="AlphaFoldDB" id="A0AAX3FTD9"/>
<organism evidence="1 2">
    <name type="scientific">Pseudomonas chlororaphis</name>
    <dbReference type="NCBI Taxonomy" id="587753"/>
    <lineage>
        <taxon>Bacteria</taxon>
        <taxon>Pseudomonadati</taxon>
        <taxon>Pseudomonadota</taxon>
        <taxon>Gammaproteobacteria</taxon>
        <taxon>Pseudomonadales</taxon>
        <taxon>Pseudomonadaceae</taxon>
        <taxon>Pseudomonas</taxon>
    </lineage>
</organism>
<sequence>MFDLSTFHKGESEVSPDTGFALDDRTIEGLLQFLQDYSQLIPLDEKTQWDEVFLAPANAQRLAAIYRQPELAEGSLAPQQALLLAFYRLLETPKALLNRLPALHRQLYYRGLLGLKSRAMVPDRVALACQLEKGTRECLLPAGTLMDGGQDSQGNPVQYALDKPLLANQGQWSDLRWCQPGNAGKRVSRVLFDQANKITWPESGVRLFSRADTEDQTVVTGRVVGSELLAMSGGDRTITATLQTAVTDDDLKAITASVSSAGQWLSLTIETKKGGESLVLKLSADNGAITPPGGLDGFTSTLPLLKLSRTDGQPVPAVTALKVDVSGLTQVMYSTDAGVEKLAGTSYPFGHSPLQGNGFNLVAADWCNKPQELTITLTPEWLDLPQQSFNKWYEGYGDDDKSPVTSNADFTVSSAYIADDGTALFSDSTDGKPAANAIKLKVQNLSASSMTSVDPQEWQNCLHLELSGHDFLHQQYWKRLPAKPGLNPPYTPQIKSLAVSYNGEDKQVKEQYLLTPFGHGLEQHVSSTLADDATPQLYLGFSHIEPGQQLTLHWQLQSPQPQKLKWQYLDRQNTWQSLDAQVNDGTGGLFASGLWSAPLPGDCGQGAQMPVGRYWIRAVLTAPAQASGTDTSLSSYPRLLGLLANAVTATLIDGESLDDAHFIQPLPAGTVRQPVQKLNGLAQVEQPWPSQGGRAPESEAQFLPRVARQLIHRGRAQTWSDMAALLSERYPEIGYVHIPLSEQLSSLPARCTQQLIVIPANGEQDNSDGLRPKFAPARLAAMKDYLQGLSSPWVDISVVNPDYRDVPVTYSVTFIPGTNQDYALRLLRQALAREYMPWGWDGQSSVIVGTALDYYAMVAFIQLLPMVERVDSLTLDGLAASVVSADTQVLLLALPDARHQ</sequence>
<dbReference type="RefSeq" id="WP_124324745.1">
    <property type="nucleotide sequence ID" value="NZ_CP118137.1"/>
</dbReference>
<dbReference type="EMBL" id="LR134334">
    <property type="protein sequence ID" value="VEF72720.1"/>
    <property type="molecule type" value="Genomic_DNA"/>
</dbReference>
<evidence type="ECO:0000313" key="2">
    <source>
        <dbReference type="Proteomes" id="UP000277437"/>
    </source>
</evidence>